<evidence type="ECO:0000256" key="4">
    <source>
        <dbReference type="SAM" id="MobiDB-lite"/>
    </source>
</evidence>
<feature type="region of interest" description="Disordered" evidence="4">
    <location>
        <begin position="1"/>
        <end position="40"/>
    </location>
</feature>
<evidence type="ECO:0000256" key="2">
    <source>
        <dbReference type="ARBA" id="ARBA00022553"/>
    </source>
</evidence>
<organism evidence="6 7">
    <name type="scientific">Neonectria punicea</name>
    <dbReference type="NCBI Taxonomy" id="979145"/>
    <lineage>
        <taxon>Eukaryota</taxon>
        <taxon>Fungi</taxon>
        <taxon>Dikarya</taxon>
        <taxon>Ascomycota</taxon>
        <taxon>Pezizomycotina</taxon>
        <taxon>Sordariomycetes</taxon>
        <taxon>Hypocreomycetidae</taxon>
        <taxon>Hypocreales</taxon>
        <taxon>Nectriaceae</taxon>
        <taxon>Neonectria</taxon>
    </lineage>
</organism>
<keyword evidence="1" id="KW-0596">Phosphopantetheine</keyword>
<dbReference type="InterPro" id="IPR042099">
    <property type="entry name" value="ANL_N_sf"/>
</dbReference>
<name>A0ABR1GV55_9HYPO</name>
<accession>A0ABR1GV55</accession>
<proteinExistence type="predicted"/>
<reference evidence="6 7" key="1">
    <citation type="journal article" date="2025" name="Microbiol. Resour. Announc.">
        <title>Draft genome sequences for Neonectria magnoliae and Neonectria punicea, canker pathogens of Liriodendron tulipifera and Acer saccharum in West Virginia.</title>
        <authorList>
            <person name="Petronek H.M."/>
            <person name="Kasson M.T."/>
            <person name="Metheny A.M."/>
            <person name="Stauder C.M."/>
            <person name="Lovett B."/>
            <person name="Lynch S.C."/>
            <person name="Garnas J.R."/>
            <person name="Kasson L.R."/>
            <person name="Stajich J.E."/>
        </authorList>
    </citation>
    <scope>NUCLEOTIDE SEQUENCE [LARGE SCALE GENOMIC DNA]</scope>
    <source>
        <strain evidence="6 7">NRRL 64653</strain>
    </source>
</reference>
<feature type="domain" description="Carrier" evidence="5">
    <location>
        <begin position="786"/>
        <end position="869"/>
    </location>
</feature>
<evidence type="ECO:0000259" key="5">
    <source>
        <dbReference type="PROSITE" id="PS50075"/>
    </source>
</evidence>
<dbReference type="InterPro" id="IPR009081">
    <property type="entry name" value="PP-bd_ACP"/>
</dbReference>
<dbReference type="SUPFAM" id="SSF52777">
    <property type="entry name" value="CoA-dependent acyltransferases"/>
    <property type="match status" value="10"/>
</dbReference>
<evidence type="ECO:0000256" key="3">
    <source>
        <dbReference type="ARBA" id="ARBA00022598"/>
    </source>
</evidence>
<dbReference type="InterPro" id="IPR006162">
    <property type="entry name" value="Ppantetheine_attach_site"/>
</dbReference>
<keyword evidence="7" id="KW-1185">Reference proteome</keyword>
<dbReference type="Gene3D" id="3.30.559.10">
    <property type="entry name" value="Chloramphenicol acetyltransferase-like domain"/>
    <property type="match status" value="4"/>
</dbReference>
<dbReference type="SUPFAM" id="SSF47336">
    <property type="entry name" value="ACP-like"/>
    <property type="match status" value="3"/>
</dbReference>
<dbReference type="Proteomes" id="UP001498476">
    <property type="component" value="Unassembled WGS sequence"/>
</dbReference>
<keyword evidence="3" id="KW-0436">Ligase</keyword>
<comment type="caution">
    <text evidence="6">The sequence shown here is derived from an EMBL/GenBank/DDBJ whole genome shotgun (WGS) entry which is preliminary data.</text>
</comment>
<dbReference type="Gene3D" id="3.40.50.12780">
    <property type="entry name" value="N-terminal domain of ligase-like"/>
    <property type="match status" value="3"/>
</dbReference>
<dbReference type="EMBL" id="JAZAVJ010000151">
    <property type="protein sequence ID" value="KAK7409428.1"/>
    <property type="molecule type" value="Genomic_DNA"/>
</dbReference>
<dbReference type="Pfam" id="PF00550">
    <property type="entry name" value="PP-binding"/>
    <property type="match status" value="3"/>
</dbReference>
<dbReference type="InterPro" id="IPR001242">
    <property type="entry name" value="Condensation_dom"/>
</dbReference>
<dbReference type="PROSITE" id="PS00455">
    <property type="entry name" value="AMP_BINDING"/>
    <property type="match status" value="3"/>
</dbReference>
<dbReference type="SUPFAM" id="SSF56801">
    <property type="entry name" value="Acetyl-CoA synthetase-like"/>
    <property type="match status" value="3"/>
</dbReference>
<protein>
    <recommendedName>
        <fullName evidence="5">Carrier domain-containing protein</fullName>
    </recommendedName>
</protein>
<dbReference type="Gene3D" id="3.30.559.30">
    <property type="entry name" value="Nonribosomal peptide synthetase, condensation domain"/>
    <property type="match status" value="5"/>
</dbReference>
<dbReference type="Pfam" id="PF00501">
    <property type="entry name" value="AMP-binding"/>
    <property type="match status" value="3"/>
</dbReference>
<feature type="domain" description="Carrier" evidence="5">
    <location>
        <begin position="4262"/>
        <end position="4341"/>
    </location>
</feature>
<feature type="domain" description="Carrier" evidence="5">
    <location>
        <begin position="3696"/>
        <end position="3773"/>
    </location>
</feature>
<dbReference type="Gene3D" id="1.10.1200.10">
    <property type="entry name" value="ACP-like"/>
    <property type="match status" value="2"/>
</dbReference>
<feature type="domain" description="Carrier" evidence="5">
    <location>
        <begin position="1946"/>
        <end position="2023"/>
    </location>
</feature>
<dbReference type="InterPro" id="IPR045851">
    <property type="entry name" value="AMP-bd_C_sf"/>
</dbReference>
<keyword evidence="2" id="KW-0597">Phosphoprotein</keyword>
<sequence length="4830" mass="526362">MESTSIPRPPITQLRPLHSHQQSSSQDLETPPSGGQGLQDDAQLLHWSSRLEPSPDEGTSIKAFVKVVSRIVALDPGEAYCIQDCTRGGFILAHSSSPGHQDEDAETFTFIHYEGGHDIPTDFSIGAGKALQLHIDATSGQVELAAQANVIPTAALDALGCMFDDIILSLRQDEGNDDKWTQPSVLNFPPKPKPLPLFPQELVLQGKQSGSNEDEPALLHRWFEQRATENPHRVALDFLVDFESGKRIQYTYQQVENAANALRAKLVSACAQSQSHSSVKTIGVLIGPCPELYISYLAALKSGMAFCPIPVDAPEERKKALLADLRPAALLVAESTQPASSSLSSTAIPLIDATQYLAACDAKSERQSSSSATETDVAYVLYTSGTTGMPKGVALSHISAACTISALSDHYGFVSPTCPSGEPIRWFQGAAPTFDISLFEIFWTLSTGSTLCCAPREFTLQNIDKVVTTLEADMTNITPSFASLLDPSSIRALMLGGETLNTRLLRDFARYNPTAGSEDLGHKPSGIYNGYGPTETAIYCIAQAHVPEDQRGSVLGTPLATCGILIVDELQNPSQTATLEPVPMGAIGELVIAGPQVSSTGYLNRPDETACAFVNDARWDRAYRTGDRARIVWDHRGEPLVEFLGRISDDQVKLSGRRVELGEIDSTLASRVDGVRETLSCVWKQHGSDVGSEKVVSLVVLEPRANLGFEIVHQRCLEAARQHLPDYMRPFRILQVDALPKSASGKVDRKAASAYLREVLEKDHQPNQSEPTQDEATEHVGTLLDPEDAELEEELVSLVSSLLSVSSATTQRTMTATTPLTEAGMDSLRAMRLLRDIRKRWPSSARLQPSLALLLDSGASVRSVFFPSTQNDDGSAKLAATRSQLADFSSRNLSNALDKLNLTSEADVETILPATCTQSQLAVSFAVDKRNYISHSVLRLKPDVEAEALKPAVETVVSEQAIYRCAILPCDDSLSPFAQVILAPSAWDRLGNKASRVVHRKASASSVAGDPKQWLDLAEQKMSLDSQSLYHIQVIEPDSSTASDSTVVSLLVISVAHCICDGASLEVLMSDIARRYAGLEPLPRQGISEVVFEWASNVDPETDKLWQESLRGWETEGLGVLSGNNVKSSAVGADYEHGMVQYASDLSWQVLEEKSRALGASPLSILQASWSLLLYLFSEADTGDVTFGSVISGHHLPAHAPTFSVVPCRVALPSIQTISELLSSLTSHSKFAQSHRHTSFGIFETLPYNTALALQAYHPPDPNPEHGLGEAAPVLWTEIKNPAIRYDFAAFAEVFPTDPRSRDQNGQLGNMAFKLTYREDSLSERSATCIVKQLAALTETLLGSRLDDMIQGLPARLPKNLLSAEGTIPVLPTEQEKNQRLQDRVELLHSQFENQAASTPDLLALSFYTSLDSPPVELSYAELDARANGLAKILGEEDVDIIPICMQRSVELYVSILAILKAGSAWCPIDETSPVQRRTSLIARTQSKVLLTTTESLPLVEPCLAQESLEGMRVILVDQYANQKSSARADPRLGISSSHSLGGQDLAYLLWTSGTTGEPKGVMMPHSAAAQAMRDLQIEVEHDEEAEQVRTLQLSAYSFDVFVQDLFYTWGLAGSVISGTRELVLGTFVEFIWKSRPTHAHLTPSFGASIAVDEIRGSTLQYVTFIGEKLTEDVAEAWATPGITTRTYNTYGPAENAVVSTLRRFYGKSRDPAKAANVGFPLEHCTSYVVREVETQQGEQKRWELVPRYGVGELALGGAQVAKGYLSNEAKTTKAFIQGGPGIDERIYLTGDTVRLNDHGFEFLGRNDDLVKITGIRIELSEISAACASVKDEEAAVEHVETLYLLRPGASPESNNKVVVTFVSVKKDNVDTRKIRAQVFQRARDLLPTYMVPGHVVVLDTTMPRTASNKVDRKALQDIYKSSDLSVLAGRDSAEQSTGDGQQTRMQWTEEQRPVLQSIADNLSVSVEPLSPEDSLAGLGFSSLQVTKLAWSLRRQLRCAVGVLDLMQCQYLGELVNVVLSKLPDQSSGTVTPDTPEEVSWVAATKDLLTKKLRGDMRPQDTLYLLPATPMQESLIVETILEPRAYWAHRLFDLSHLGEIDGHRLEKAWTAAAKKFDILRTIFVPLTQLDVEHTEKHDNSAAWARQLGVQSTILQLVREDPTVYWTWLSRDKDQDLTSWAEKLQTELTPATAIRPPWAVTFAEGQSKMMLSMHHSLYDSVSSEILLDTVARLYQKQAEDAQDNDSVVQLERGMELGLLPTASQRDEAASLWNRRLADIRKTAGALNAPFPDLTQSRQKQPRRILLARRAIPASFLTSASASGSPALPTLFQSAFGCVLASYLELKAVVFGQTVSQRSLHPDLARVMGPAMATLPVVVRADSASAEELWRDMAHDSSSFFRSTHSLHPVDIKKMLNQGSGSSNAPFPGLFVYHPASETGQDADTTTVQQMFREVGQALSLNVEHPLALNIFEVDGAIELTGDGCRISQSQLELMLGQIFDQARIMVESPRLPLDRLQNRMGRSLISISGKATADKGRTVDPTGSISQHASEHPEWIAVEELAFQESDEDEDKIVTKTITYAQLDRLTNAIASKLASHEACLQADDIVAMYMKRDIKSLATTLAIFRAGYVYLPVDEDLPPARKQLLIRDAKAKLIITTEELAGDLDLNLDNDAPALVLPDGDDDVDVMLSWPVSERQLETGYGGYLLYTSGSTGRPKGVRVSNSNLCHFIASFSTRMVESSPATASLGGAGKYLNLTSRAFDPHLTQLFVPWYLGHRVVIGKDRTSMLGSLQQVINELGITHFGSVPSVLTQLRLRPADVPSVRVVTTGGEKASSELLDTWTTGSDFTVQDEQQRAVLFNFYGPTEVTIGCLGHAVTRDSNARNIGLPLQGLEALLLCPGTGGEDVIARRGQPGELCIAGPQVAMGYLDRPVENAKSFRTISLPGEGDKRVYRTGDMMRMMHDGTLEFLGRADQQAKIRGQRLELDEVVSFLKEASADEGDLDFAATVAASASGEDASNQQQLLLGFVARNARGLLRAETDADVELLQNQGQALKSLLERLEKKCEAGLPAFMVPTMLWVSRIPHLAASGKVDTKLLAKLAADFFAYQQPAVAATPSSGLDARESVVVAAVEEAVGSKTNATATSTIHRLGIDSLSAVHLVSLLRKRGFSKLGMGDILSPSCTVGSIAQLADRDLDSSAPTRTIDRLQEFKPLSMADLGPVPVSLANLQIEAVLPCLPLQSALVARSLMWLSANSDSDADHAAVDVPYVAQFHYRLSRGTDVVRWKKAAELAVASEAMLRTCFVQREDDGQVFQVVLRSPPFSPFDGQGDSADIVAQMNVRPPIRLQVGETEDSGETVVSLKIHHSLFDGVAIGVLKERLEQGYNGQGPVSDTAKSLSVLTEMSRYCSLSDAQTESTRRLWQARLHGVQPCRVGADNNKHGAMIRTIRCFAYTTTQLKAKLQAQSQHSGISVSASSAFQLATALCLSQLTHQTSVVYGFVLSLRPLLNHIVDGVDDFLGPCLNTLVQTLSLQKEDETLPELAQRVHEAHAGACQGTMPLVSVEKVQRWAGSEDKLFDSLLSINLVPADAVKNGGPEPGRIIPQRTQSKSDMALAIDVDLHADGKIILTLSSAGALTETQLDHVGQLFEKIVGSSADKNARVEQFVPVHHDANAVAINGHSTPNDLESEPDLANEAYQQALASVQATVCRLLRLKSTDISDKAQTTSLYQMGLDSITVLPFVKLMNKSENIRLTADAVIKARTIQGVARLVQEAKIRSVTSNGDKRLDPEAKRDNAHNGISDGEMYDKALGRLAKDLMFVATPLQEGMLSASLAIAGKAYTYVHTIQLSDHALQADTPSLDKFFAAVGDTVQACEILRTRFIFIQDDETPWVGVVSPEQSQLVDWETVQSDIPGRVQLRIHHSLYDAASIQAVWRILGENYRWRLQGHVQDGEAAPTHLFRPFARTVALAQAASVPFWANLVQDYTYTPLDFPGDSLQASSAFHFALDSQELSLLQTRCRTLSVTTKAALQLAWVKVLCESVYGQGDIVYGEVVSTGGGYDDDGDAILVGPTINTVPMRVKLVDQGITASAAEGLAQVQTLLDDARGAAAMASLRKIQTLWRSSSRDQEHVPASLFQSLFVFDGVIASTETHSDGPTAPLFRPIQTQTQSVEGASDDGPAYDEYPLIVSFHIKDNTLHGKLRGKMTAKEVESLGSQLEKALRCVASDELQRPALDVSHMETVGKKNPVLNGGASNGTGNQVQMDSLTSTADAVMEVVKTVLGTRCKGKDIGYNTRLVNVGLDSILAIRLSKLLRKQVGISASVFEIIKGASVYDVVKSTTSNQTDVVQKPRQLLFTQEEELKGLVAKSLGLPKNLVKSVLPVLAGQRGHLEQWLYNGKRFFEAPWVYRVDVSLDRQKVASCWTELCRLHDALRTTFIWTGNATGLVQATLNEEWAGEGRFTAVDDLSKPIQALIEEHVSEGNAQPSDLRQPPARLSFLEASDGKAVVLRVHHALYDAWSIKMIEKDFNELLGFGKVVQTRAPLEHVVRQIRDIRQPDAEDSFWKRHLSHAQDTVLHTDAESDASSTTNGSPLGPHFKASYPAIVPQNTIDALSQTKSNARTSAAIILAFAKTLGHFTRRSQPTFGLNHASRSLCSVDGVQTLDLTAASVPTLTVTPFSIDLDSQSPGTSSEEHLLDTVQDHLAQLTKFAQSDGAQKFCPRFNSYINILYPDEHVKAATNVLSRHRLGEPLASDYFTITEASSSTVSTIEELDTAHLCPHRFFLNVIVHQGQDISVAVSGDEALSGGDLAMVTKLVSYFGSELAKIIEDASTR</sequence>
<dbReference type="InterPro" id="IPR023213">
    <property type="entry name" value="CAT-like_dom_sf"/>
</dbReference>
<dbReference type="PROSITE" id="PS50075">
    <property type="entry name" value="CARRIER"/>
    <property type="match status" value="5"/>
</dbReference>
<dbReference type="InterPro" id="IPR020845">
    <property type="entry name" value="AMP-binding_CS"/>
</dbReference>
<dbReference type="PANTHER" id="PTHR45527:SF1">
    <property type="entry name" value="FATTY ACID SYNTHASE"/>
    <property type="match status" value="1"/>
</dbReference>
<evidence type="ECO:0000313" key="7">
    <source>
        <dbReference type="Proteomes" id="UP001498476"/>
    </source>
</evidence>
<dbReference type="Gene3D" id="3.30.300.30">
    <property type="match status" value="3"/>
</dbReference>
<dbReference type="InterPro" id="IPR036736">
    <property type="entry name" value="ACP-like_sf"/>
</dbReference>
<evidence type="ECO:0000256" key="1">
    <source>
        <dbReference type="ARBA" id="ARBA00022450"/>
    </source>
</evidence>
<dbReference type="PANTHER" id="PTHR45527">
    <property type="entry name" value="NONRIBOSOMAL PEPTIDE SYNTHETASE"/>
    <property type="match status" value="1"/>
</dbReference>
<evidence type="ECO:0000313" key="6">
    <source>
        <dbReference type="EMBL" id="KAK7409428.1"/>
    </source>
</evidence>
<dbReference type="CDD" id="cd05930">
    <property type="entry name" value="A_NRPS"/>
    <property type="match status" value="1"/>
</dbReference>
<dbReference type="NCBIfam" id="NF003417">
    <property type="entry name" value="PRK04813.1"/>
    <property type="match status" value="3"/>
</dbReference>
<dbReference type="Pfam" id="PF00668">
    <property type="entry name" value="Condensation"/>
    <property type="match status" value="5"/>
</dbReference>
<gene>
    <name evidence="6" type="ORF">QQX98_008389</name>
</gene>
<dbReference type="InterPro" id="IPR000873">
    <property type="entry name" value="AMP-dep_synth/lig_dom"/>
</dbReference>
<feature type="domain" description="Carrier" evidence="5">
    <location>
        <begin position="3117"/>
        <end position="3194"/>
    </location>
</feature>
<dbReference type="PROSITE" id="PS00012">
    <property type="entry name" value="PHOSPHOPANTETHEINE"/>
    <property type="match status" value="3"/>
</dbReference>